<evidence type="ECO:0000256" key="7">
    <source>
        <dbReference type="RuleBase" id="RU363032"/>
    </source>
</evidence>
<reference evidence="10 12" key="3">
    <citation type="submission" date="2018-04" db="EMBL/GenBank/DDBJ databases">
        <title>Genomic Encyclopedia of Type Strains, Phase IV (KMG-IV): sequencing the most valuable type-strain genomes for metagenomic binning, comparative biology and taxonomic classification.</title>
        <authorList>
            <person name="Goeker M."/>
        </authorList>
    </citation>
    <scope>NUCLEOTIDE SEQUENCE [LARGE SCALE GENOMIC DNA]</scope>
    <source>
        <strain evidence="10 12">DSM 26588</strain>
    </source>
</reference>
<reference evidence="9 11" key="1">
    <citation type="journal article" date="2015" name="Nat. Commun.">
        <title>Production of butyrate from lysine and the Amadori product fructoselysine by a human gut commensal.</title>
        <authorList>
            <person name="Bui T.P."/>
            <person name="Ritari J."/>
            <person name="Boeren S."/>
            <person name="de Waard P."/>
            <person name="Plugge C.M."/>
            <person name="de Vos W.M."/>
        </authorList>
    </citation>
    <scope>NUCLEOTIDE SEQUENCE [LARGE SCALE GENOMIC DNA]</scope>
    <source>
        <strain evidence="9 11">AF211</strain>
    </source>
</reference>
<dbReference type="KEGG" id="ibu:IB211_01861"/>
<feature type="transmembrane region" description="Helical" evidence="7">
    <location>
        <begin position="134"/>
        <end position="158"/>
    </location>
</feature>
<dbReference type="Gene3D" id="1.10.3720.10">
    <property type="entry name" value="MetI-like"/>
    <property type="match status" value="1"/>
</dbReference>
<dbReference type="RefSeq" id="WP_033116492.1">
    <property type="nucleotide sequence ID" value="NZ_CALICV010000083.1"/>
</dbReference>
<dbReference type="Pfam" id="PF00528">
    <property type="entry name" value="BPD_transp_1"/>
    <property type="match status" value="1"/>
</dbReference>
<dbReference type="PROSITE" id="PS50928">
    <property type="entry name" value="ABC_TM1"/>
    <property type="match status" value="1"/>
</dbReference>
<dbReference type="InterPro" id="IPR000515">
    <property type="entry name" value="MetI-like"/>
</dbReference>
<feature type="domain" description="ABC transmembrane type-1" evidence="8">
    <location>
        <begin position="95"/>
        <end position="304"/>
    </location>
</feature>
<dbReference type="InterPro" id="IPR035906">
    <property type="entry name" value="MetI-like_sf"/>
</dbReference>
<keyword evidence="5 7" id="KW-1133">Transmembrane helix</keyword>
<proteinExistence type="inferred from homology"/>
<feature type="transmembrane region" description="Helical" evidence="7">
    <location>
        <begin position="12"/>
        <end position="30"/>
    </location>
</feature>
<dbReference type="AlphaFoldDB" id="A0A0S2W4J2"/>
<dbReference type="Proteomes" id="UP000245778">
    <property type="component" value="Unassembled WGS sequence"/>
</dbReference>
<evidence type="ECO:0000313" key="10">
    <source>
        <dbReference type="EMBL" id="PVY58590.1"/>
    </source>
</evidence>
<keyword evidence="3" id="KW-1003">Cell membrane</keyword>
<keyword evidence="4 7" id="KW-0812">Transmembrane</keyword>
<dbReference type="Proteomes" id="UP000064844">
    <property type="component" value="Chromosome"/>
</dbReference>
<evidence type="ECO:0000256" key="3">
    <source>
        <dbReference type="ARBA" id="ARBA00022475"/>
    </source>
</evidence>
<feature type="transmembrane region" description="Helical" evidence="7">
    <location>
        <begin position="236"/>
        <end position="261"/>
    </location>
</feature>
<evidence type="ECO:0000259" key="8">
    <source>
        <dbReference type="PROSITE" id="PS50928"/>
    </source>
</evidence>
<comment type="subcellular location">
    <subcellularLocation>
        <location evidence="1 7">Cell membrane</location>
        <topology evidence="1 7">Multi-pass membrane protein</topology>
    </subcellularLocation>
</comment>
<dbReference type="PANTHER" id="PTHR43163:SF6">
    <property type="entry name" value="DIPEPTIDE TRANSPORT SYSTEM PERMEASE PROTEIN DPPB-RELATED"/>
    <property type="match status" value="1"/>
</dbReference>
<evidence type="ECO:0000256" key="1">
    <source>
        <dbReference type="ARBA" id="ARBA00004651"/>
    </source>
</evidence>
<dbReference type="GO" id="GO:0071916">
    <property type="term" value="F:dipeptide transmembrane transporter activity"/>
    <property type="evidence" value="ECO:0007669"/>
    <property type="project" value="TreeGrafter"/>
</dbReference>
<sequence length="314" mass="34456">MKNYTIRRILQLIPVLFGISVLIFAVMKMIPGDVISGILGVEATPELRAQLAAKYGLDRPYIVQYLDWIVGVLHGDFGESIRTSAPILPEILSRFKVTAELTIMAAVISWCIAIPLGVLAAVKRNTFADRFVRVFALLGVSVPGFALSILLILVLSLAFNYFPPLGYVGFFEDPLRNLQIMILPAAILGVSISGSVMRMTRSSVLEVLRQDFIKTVRAKGASERVAIFKHALRNALIPIITLIGMQIGSLLGGAVIVEQIFSLPGLGQMTLTGINQRDYPVVQGCVLFIAFVYVLVNLVTDLLYAYIDPRISYD</sequence>
<evidence type="ECO:0000313" key="11">
    <source>
        <dbReference type="Proteomes" id="UP000064844"/>
    </source>
</evidence>
<feature type="transmembrane region" description="Helical" evidence="7">
    <location>
        <begin position="101"/>
        <end position="122"/>
    </location>
</feature>
<evidence type="ECO:0000256" key="5">
    <source>
        <dbReference type="ARBA" id="ARBA00022989"/>
    </source>
</evidence>
<evidence type="ECO:0000256" key="4">
    <source>
        <dbReference type="ARBA" id="ARBA00022692"/>
    </source>
</evidence>
<dbReference type="PATRIC" id="fig|1297617.4.peg.1917"/>
<accession>A0A0S2W4J2</accession>
<dbReference type="InterPro" id="IPR045621">
    <property type="entry name" value="BPD_transp_1_N"/>
</dbReference>
<feature type="transmembrane region" description="Helical" evidence="7">
    <location>
        <begin position="281"/>
        <end position="307"/>
    </location>
</feature>
<dbReference type="CDD" id="cd06261">
    <property type="entry name" value="TM_PBP2"/>
    <property type="match status" value="1"/>
</dbReference>
<feature type="transmembrane region" description="Helical" evidence="7">
    <location>
        <begin position="178"/>
        <end position="197"/>
    </location>
</feature>
<gene>
    <name evidence="10" type="ORF">C7373_104188</name>
    <name evidence="9" type="ORF">IB211_01861</name>
</gene>
<comment type="similarity">
    <text evidence="7">Belongs to the binding-protein-dependent transport system permease family.</text>
</comment>
<reference evidence="11" key="2">
    <citation type="submission" date="2015-04" db="EMBL/GenBank/DDBJ databases">
        <title>A butyrogenic pathway from the amino acid lysine in a human gut commensal.</title>
        <authorList>
            <person name="de Vos W.M."/>
            <person name="Bui N.T.P."/>
            <person name="Plugge C.M."/>
            <person name="Ritari J."/>
        </authorList>
    </citation>
    <scope>NUCLEOTIDE SEQUENCE [LARGE SCALE GENOMIC DNA]</scope>
    <source>
        <strain evidence="11">AF211</strain>
    </source>
</reference>
<keyword evidence="6 7" id="KW-0472">Membrane</keyword>
<dbReference type="SUPFAM" id="SSF161098">
    <property type="entry name" value="MetI-like"/>
    <property type="match status" value="1"/>
</dbReference>
<dbReference type="PANTHER" id="PTHR43163">
    <property type="entry name" value="DIPEPTIDE TRANSPORT SYSTEM PERMEASE PROTEIN DPPB-RELATED"/>
    <property type="match status" value="1"/>
</dbReference>
<dbReference type="GeneID" id="93228934"/>
<dbReference type="Pfam" id="PF19300">
    <property type="entry name" value="BPD_transp_1_N"/>
    <property type="match status" value="1"/>
</dbReference>
<keyword evidence="2 7" id="KW-0813">Transport</keyword>
<evidence type="ECO:0000256" key="6">
    <source>
        <dbReference type="ARBA" id="ARBA00023136"/>
    </source>
</evidence>
<keyword evidence="11" id="KW-1185">Reference proteome</keyword>
<dbReference type="EMBL" id="QEKK01000004">
    <property type="protein sequence ID" value="PVY58590.1"/>
    <property type="molecule type" value="Genomic_DNA"/>
</dbReference>
<evidence type="ECO:0000313" key="12">
    <source>
        <dbReference type="Proteomes" id="UP000245778"/>
    </source>
</evidence>
<name>A0A0S2W4J2_9FIRM</name>
<dbReference type="OrthoDB" id="9773221at2"/>
<dbReference type="EMBL" id="CP011307">
    <property type="protein sequence ID" value="ALP94252.1"/>
    <property type="molecule type" value="Genomic_DNA"/>
</dbReference>
<evidence type="ECO:0000256" key="2">
    <source>
        <dbReference type="ARBA" id="ARBA00022448"/>
    </source>
</evidence>
<evidence type="ECO:0000313" key="9">
    <source>
        <dbReference type="EMBL" id="ALP94252.1"/>
    </source>
</evidence>
<dbReference type="STRING" id="1297617.IB211_01861"/>
<dbReference type="eggNOG" id="COG0601">
    <property type="taxonomic scope" value="Bacteria"/>
</dbReference>
<organism evidence="9 11">
    <name type="scientific">Intestinimonas butyriciproducens</name>
    <dbReference type="NCBI Taxonomy" id="1297617"/>
    <lineage>
        <taxon>Bacteria</taxon>
        <taxon>Bacillati</taxon>
        <taxon>Bacillota</taxon>
        <taxon>Clostridia</taxon>
        <taxon>Eubacteriales</taxon>
        <taxon>Intestinimonas</taxon>
    </lineage>
</organism>
<dbReference type="GO" id="GO:0005886">
    <property type="term" value="C:plasma membrane"/>
    <property type="evidence" value="ECO:0007669"/>
    <property type="project" value="UniProtKB-SubCell"/>
</dbReference>
<protein>
    <submittedName>
        <fullName evidence="9">Dipeptide transport system permease protein DppB</fullName>
    </submittedName>
    <submittedName>
        <fullName evidence="10">Peptide/nickel transport system permease protein</fullName>
    </submittedName>
</protein>